<keyword evidence="2" id="KW-1185">Reference proteome</keyword>
<name>A0A2B7ZGI1_9EURO</name>
<proteinExistence type="predicted"/>
<evidence type="ECO:0000313" key="1">
    <source>
        <dbReference type="EMBL" id="PGH32283.1"/>
    </source>
</evidence>
<protein>
    <submittedName>
        <fullName evidence="1">Uncharacterized protein</fullName>
    </submittedName>
</protein>
<dbReference type="STRING" id="73230.A0A2B7ZGI1"/>
<comment type="caution">
    <text evidence="1">The sequence shown here is derived from an EMBL/GenBank/DDBJ whole genome shotgun (WGS) entry which is preliminary data.</text>
</comment>
<gene>
    <name evidence="1" type="ORF">GX50_04950</name>
</gene>
<sequence>MDNKYLTHCNTEVPLRYMTIWATRGFLSRRRLIEHYLTHATSASERPTDTQRSSAYGYAGFLWLVESMHSPVLAYFHILNGLPKRPNEGYADKAWAAMCDSYEEIANGPKHHRIRFMFTLQFSRITLQTWEAREALPRPLSNPPEPPPRLVLDARMNVMQTSLSGLFAQRKSAGKQSLGLTLSPGMSTAGNTAVSPMVPTPLDLDGHDFWGRAQFRSPDTCGLLPRNIGPGVSWT</sequence>
<organism evidence="1 2">
    <name type="scientific">[Emmonsia] crescens</name>
    <dbReference type="NCBI Taxonomy" id="73230"/>
    <lineage>
        <taxon>Eukaryota</taxon>
        <taxon>Fungi</taxon>
        <taxon>Dikarya</taxon>
        <taxon>Ascomycota</taxon>
        <taxon>Pezizomycotina</taxon>
        <taxon>Eurotiomycetes</taxon>
        <taxon>Eurotiomycetidae</taxon>
        <taxon>Onygenales</taxon>
        <taxon>Ajellomycetaceae</taxon>
        <taxon>Emergomyces</taxon>
    </lineage>
</organism>
<evidence type="ECO:0000313" key="2">
    <source>
        <dbReference type="Proteomes" id="UP000226031"/>
    </source>
</evidence>
<dbReference type="Proteomes" id="UP000226031">
    <property type="component" value="Unassembled WGS sequence"/>
</dbReference>
<dbReference type="VEuPathDB" id="FungiDB:EMCG_00038"/>
<accession>A0A2B7ZGI1</accession>
<dbReference type="AlphaFoldDB" id="A0A2B7ZGI1"/>
<dbReference type="EMBL" id="PDND01000098">
    <property type="protein sequence ID" value="PGH32283.1"/>
    <property type="molecule type" value="Genomic_DNA"/>
</dbReference>
<reference evidence="1 2" key="1">
    <citation type="submission" date="2017-10" db="EMBL/GenBank/DDBJ databases">
        <title>Comparative genomics in systemic dimorphic fungi from Ajellomycetaceae.</title>
        <authorList>
            <person name="Munoz J.F."/>
            <person name="Mcewen J.G."/>
            <person name="Clay O.K."/>
            <person name="Cuomo C.A."/>
        </authorList>
    </citation>
    <scope>NUCLEOTIDE SEQUENCE [LARGE SCALE GENOMIC DNA]</scope>
    <source>
        <strain evidence="1 2">UAMH4076</strain>
    </source>
</reference>